<accession>A0A8S5V648</accession>
<feature type="region of interest" description="Disordered" evidence="1">
    <location>
        <begin position="163"/>
        <end position="185"/>
    </location>
</feature>
<dbReference type="InterPro" id="IPR009636">
    <property type="entry name" value="SCAF"/>
</dbReference>
<sequence length="215" mass="23977">MSLYDSLRKALTPELFTQVTDALGDDFDFDQVPRTRLNKVIKQRNELRDQLAGASQPPRSKSGSNEDDDDDSQQNNGIKNQAVNEAELRAQLKKEQDAAVKAVKLQYAALEKLRAANVIDPELIWSSNVLDKTKLDLDDNDHVTGLDDMLTQLQKDKAHLFKKASDDAERGTGKNEGGDDHGSGVTTKEEFLKLTIDQQIAFKQANPEVFKTFMG</sequence>
<dbReference type="GO" id="GO:0019069">
    <property type="term" value="P:viral capsid assembly"/>
    <property type="evidence" value="ECO:0007669"/>
    <property type="project" value="InterPro"/>
</dbReference>
<organism evidence="2">
    <name type="scientific">Myoviridae sp. ct4uh47</name>
    <dbReference type="NCBI Taxonomy" id="2825032"/>
    <lineage>
        <taxon>Viruses</taxon>
        <taxon>Duplodnaviria</taxon>
        <taxon>Heunggongvirae</taxon>
        <taxon>Uroviricota</taxon>
        <taxon>Caudoviricetes</taxon>
    </lineage>
</organism>
<evidence type="ECO:0000256" key="1">
    <source>
        <dbReference type="SAM" id="MobiDB-lite"/>
    </source>
</evidence>
<protein>
    <submittedName>
        <fullName evidence="2">Minor structural protein</fullName>
    </submittedName>
</protein>
<feature type="region of interest" description="Disordered" evidence="1">
    <location>
        <begin position="45"/>
        <end position="76"/>
    </location>
</feature>
<dbReference type="Pfam" id="PF06810">
    <property type="entry name" value="Phage_scaffold"/>
    <property type="match status" value="1"/>
</dbReference>
<name>A0A8S5V648_9CAUD</name>
<reference evidence="2" key="1">
    <citation type="journal article" date="2021" name="Proc. Natl. Acad. Sci. U.S.A.">
        <title>A Catalog of Tens of Thousands of Viruses from Human Metagenomes Reveals Hidden Associations with Chronic Diseases.</title>
        <authorList>
            <person name="Tisza M.J."/>
            <person name="Buck C.B."/>
        </authorList>
    </citation>
    <scope>NUCLEOTIDE SEQUENCE</scope>
    <source>
        <strain evidence="2">Ct4uh47</strain>
    </source>
</reference>
<evidence type="ECO:0000313" key="2">
    <source>
        <dbReference type="EMBL" id="DAG02083.1"/>
    </source>
</evidence>
<dbReference type="EMBL" id="BK016203">
    <property type="protein sequence ID" value="DAG02083.1"/>
    <property type="molecule type" value="Genomic_DNA"/>
</dbReference>
<proteinExistence type="predicted"/>